<evidence type="ECO:0000256" key="5">
    <source>
        <dbReference type="ARBA" id="ARBA00022692"/>
    </source>
</evidence>
<evidence type="ECO:0000256" key="8">
    <source>
        <dbReference type="RuleBase" id="RU363041"/>
    </source>
</evidence>
<dbReference type="EMBL" id="MAAO01000004">
    <property type="protein sequence ID" value="OUR98713.1"/>
    <property type="molecule type" value="Genomic_DNA"/>
</dbReference>
<feature type="transmembrane region" description="Helical" evidence="8">
    <location>
        <begin position="202"/>
        <end position="220"/>
    </location>
</feature>
<keyword evidence="5 8" id="KW-0812">Transmembrane</keyword>
<evidence type="ECO:0000256" key="1">
    <source>
        <dbReference type="ARBA" id="ARBA00004651"/>
    </source>
</evidence>
<dbReference type="PANTHER" id="PTHR30269:SF0">
    <property type="entry name" value="MEMBRANE TRANSPORTER PROTEIN YFCA-RELATED"/>
    <property type="match status" value="1"/>
</dbReference>
<dbReference type="Proteomes" id="UP000196531">
    <property type="component" value="Unassembled WGS sequence"/>
</dbReference>
<comment type="similarity">
    <text evidence="2 8">Belongs to the 4-toluene sulfonate uptake permease (TSUP) (TC 2.A.102) family.</text>
</comment>
<dbReference type="GO" id="GO:0005886">
    <property type="term" value="C:plasma membrane"/>
    <property type="evidence" value="ECO:0007669"/>
    <property type="project" value="UniProtKB-SubCell"/>
</dbReference>
<dbReference type="InterPro" id="IPR002781">
    <property type="entry name" value="TM_pro_TauE-like"/>
</dbReference>
<dbReference type="PANTHER" id="PTHR30269">
    <property type="entry name" value="TRANSMEMBRANE PROTEIN YFCA"/>
    <property type="match status" value="1"/>
</dbReference>
<evidence type="ECO:0000256" key="6">
    <source>
        <dbReference type="ARBA" id="ARBA00022989"/>
    </source>
</evidence>
<organism evidence="9 10">
    <name type="scientific">Halobacteriovorax marinus</name>
    <dbReference type="NCBI Taxonomy" id="97084"/>
    <lineage>
        <taxon>Bacteria</taxon>
        <taxon>Pseudomonadati</taxon>
        <taxon>Bdellovibrionota</taxon>
        <taxon>Bacteriovoracia</taxon>
        <taxon>Bacteriovoracales</taxon>
        <taxon>Halobacteriovoraceae</taxon>
        <taxon>Halobacteriovorax</taxon>
    </lineage>
</organism>
<comment type="caution">
    <text evidence="9">The sequence shown here is derived from an EMBL/GenBank/DDBJ whole genome shotgun (WGS) entry which is preliminary data.</text>
</comment>
<evidence type="ECO:0000313" key="10">
    <source>
        <dbReference type="Proteomes" id="UP000196531"/>
    </source>
</evidence>
<evidence type="ECO:0000313" key="9">
    <source>
        <dbReference type="EMBL" id="OUR98713.1"/>
    </source>
</evidence>
<keyword evidence="3" id="KW-0813">Transport</keyword>
<comment type="subcellular location">
    <subcellularLocation>
        <location evidence="1 8">Cell membrane</location>
        <topology evidence="1 8">Multi-pass membrane protein</topology>
    </subcellularLocation>
</comment>
<keyword evidence="7 8" id="KW-0472">Membrane</keyword>
<name>A0A1Y5FGB0_9BACT</name>
<feature type="transmembrane region" description="Helical" evidence="8">
    <location>
        <begin position="136"/>
        <end position="155"/>
    </location>
</feature>
<dbReference type="AlphaFoldDB" id="A0A1Y5FGB0"/>
<evidence type="ECO:0000256" key="3">
    <source>
        <dbReference type="ARBA" id="ARBA00022448"/>
    </source>
</evidence>
<feature type="transmembrane region" description="Helical" evidence="8">
    <location>
        <begin position="101"/>
        <end position="116"/>
    </location>
</feature>
<proteinExistence type="inferred from homology"/>
<feature type="transmembrane region" description="Helical" evidence="8">
    <location>
        <begin position="78"/>
        <end position="95"/>
    </location>
</feature>
<dbReference type="InterPro" id="IPR052017">
    <property type="entry name" value="TSUP"/>
</dbReference>
<accession>A0A1Y5FGB0</accession>
<protein>
    <recommendedName>
        <fullName evidence="8">Probable membrane transporter protein</fullName>
    </recommendedName>
</protein>
<evidence type="ECO:0000256" key="7">
    <source>
        <dbReference type="ARBA" id="ARBA00023136"/>
    </source>
</evidence>
<reference evidence="10" key="1">
    <citation type="journal article" date="2017" name="Proc. Natl. Acad. Sci. U.S.A.">
        <title>Simulation of Deepwater Horizon oil plume reveals substrate specialization within a complex community of hydrocarbon-degraders.</title>
        <authorList>
            <person name="Hu P."/>
            <person name="Dubinsky E.A."/>
            <person name="Probst A.J."/>
            <person name="Wang J."/>
            <person name="Sieber C.M.K."/>
            <person name="Tom L.M."/>
            <person name="Gardinali P."/>
            <person name="Banfield J.F."/>
            <person name="Atlas R.M."/>
            <person name="Andersen G.L."/>
        </authorList>
    </citation>
    <scope>NUCLEOTIDE SEQUENCE [LARGE SCALE GENOMIC DNA]</scope>
</reference>
<evidence type="ECO:0000256" key="2">
    <source>
        <dbReference type="ARBA" id="ARBA00009142"/>
    </source>
</evidence>
<feature type="transmembrane region" description="Helical" evidence="8">
    <location>
        <begin position="12"/>
        <end position="39"/>
    </location>
</feature>
<gene>
    <name evidence="9" type="ORF">A9Q84_04685</name>
</gene>
<keyword evidence="4 8" id="KW-1003">Cell membrane</keyword>
<sequence>MEFSYVQYALIFFGVLLAGIIDSIAGGGGLITIPLYISIGVPESLILGTNKTASTVGGLMAISRFIKNKAIVWKEGSIALVCSIIGSFAGAQVSNYLSSKYMIYILLFILPVILLLNKKLNFEREEISSELDLKTIVFRTTLIGLILGFYDGFFGPGTGTFLLIALFLYLNFNVLQASATGRIINFSSNISSFIYFAYSGRVMWEVALIAIVGSVLGNWIGSGLVLTKAKDVIKPVFNFVIVLLLGKCIFSLI</sequence>
<keyword evidence="6 8" id="KW-1133">Transmembrane helix</keyword>
<evidence type="ECO:0000256" key="4">
    <source>
        <dbReference type="ARBA" id="ARBA00022475"/>
    </source>
</evidence>
<dbReference type="Pfam" id="PF01925">
    <property type="entry name" value="TauE"/>
    <property type="match status" value="1"/>
</dbReference>